<sequence length="989" mass="107381">MKPLFLILSFILLTAFNSFAQSSHDVSGVVVDSTKLSLPGSSIKLVSNTGDSTMSIADANGKFMFPAVKGSTITLTISSIGFTSVRKHFALDNDNSPVDLGNIILQPSTKMLGVVTVVGAANPVTLKEDTVVYSAAAYKVRENAPAEDLLKKLPGVDVDVNGNVTTQGKQVTKVRINGKDYMGGDVQSATKNLPADIIENIQMIDDYGDQANLTGIKTGEPDKIMNITIRKDKNYGYTGQATAGDGEDALPKSQGIPNQNRYIGSLNVFNFNGDQQIAVQGSFNNTNVNTFSFGSTGSRGGGGGGGGFGGGGGGFGGGGGRGNAGRGSFNSGSLITAQNGITIARSIGINFRDQWGKNLSVYGSYSFADNTTSTTNNIFQQNPSSEQRQYSLEKDENINHRFTWNMEYKPDTVNYLKVTPTFSYGGTNTNEADSSSLSQSGAISSAYTSISNGDSQAPNYGISALYNHRFKHRRNLSIFANASSAPSWSFQNPVYSYTVGQPNVPINQMTNTYSRTNSYGVNLSYLEPLGQRSYLELNYAFNNAITANNKETDTLNLVSNNFNRSELLSNQYNYTFTTNRVGLNYRFVEKKYNYTLGLGVQPSVLDGESPLTGIETHKSTFNFIPTARFIYNFSRSKAFSVNYNGSNAAPTFSQLQPVLDYTNAFYPVMGNPNLNPAFTNNFSIRYNNFSFATGDVFFANLSYQQVSNQVVTNTISSTTPGASSKILTQYLNADGYYNVSGRVTFSKPWAERKYTVTLNGTATYNNNVGYLTNVEGDPLSATQQEIDAAIQKNLAKNLVFTPEIRFRVDLPNIIDAQVLTNYAINRTSNSVKQTFNDAISNVRTWNVGVNGKNYFGDWVFSYDYSKATNYGYTSDIKVTNPNILNLYVERRFLKNKVATLRLSGFDLFNQNTGFTSVPTASSITQTRVNRLARYFLLTFTLRLQKFAGKAPVQDGDMGGRRFRDGGGRRDGGGSGGPGGAPGVPGGGPE</sequence>
<keyword evidence="5" id="KW-1185">Reference proteome</keyword>
<dbReference type="RefSeq" id="WP_321563392.1">
    <property type="nucleotide sequence ID" value="NZ_CP139558.1"/>
</dbReference>
<feature type="region of interest" description="Disordered" evidence="1">
    <location>
        <begin position="950"/>
        <end position="989"/>
    </location>
</feature>
<evidence type="ECO:0000313" key="4">
    <source>
        <dbReference type="EMBL" id="WPU94269.1"/>
    </source>
</evidence>
<dbReference type="Proteomes" id="UP001324380">
    <property type="component" value="Chromosome"/>
</dbReference>
<dbReference type="Pfam" id="PF13620">
    <property type="entry name" value="CarboxypepD_reg"/>
    <property type="match status" value="1"/>
</dbReference>
<dbReference type="InterPro" id="IPR008969">
    <property type="entry name" value="CarboxyPept-like_regulatory"/>
</dbReference>
<dbReference type="SUPFAM" id="SSF56935">
    <property type="entry name" value="Porins"/>
    <property type="match status" value="1"/>
</dbReference>
<dbReference type="InterPro" id="IPR041700">
    <property type="entry name" value="OMP_b-brl_3"/>
</dbReference>
<feature type="chain" id="PRO_5046960119" evidence="2">
    <location>
        <begin position="21"/>
        <end position="989"/>
    </location>
</feature>
<protein>
    <submittedName>
        <fullName evidence="4">Outer membrane beta-barrel protein</fullName>
    </submittedName>
</protein>
<dbReference type="Gene3D" id="2.60.40.1120">
    <property type="entry name" value="Carboxypeptidase-like, regulatory domain"/>
    <property type="match status" value="1"/>
</dbReference>
<evidence type="ECO:0000259" key="3">
    <source>
        <dbReference type="Pfam" id="PF14905"/>
    </source>
</evidence>
<feature type="compositionally biased region" description="Gly residues" evidence="1">
    <location>
        <begin position="972"/>
        <end position="989"/>
    </location>
</feature>
<keyword evidence="2" id="KW-0732">Signal</keyword>
<dbReference type="EMBL" id="CP139558">
    <property type="protein sequence ID" value="WPU94269.1"/>
    <property type="molecule type" value="Genomic_DNA"/>
</dbReference>
<accession>A0ABZ0TN24</accession>
<dbReference type="Pfam" id="PF14905">
    <property type="entry name" value="OMP_b-brl_3"/>
    <property type="match status" value="1"/>
</dbReference>
<feature type="compositionally biased region" description="Basic and acidic residues" evidence="1">
    <location>
        <begin position="957"/>
        <end position="971"/>
    </location>
</feature>
<organism evidence="4 5">
    <name type="scientific">Mucilaginibacter sabulilitoris</name>
    <dbReference type="NCBI Taxonomy" id="1173583"/>
    <lineage>
        <taxon>Bacteria</taxon>
        <taxon>Pseudomonadati</taxon>
        <taxon>Bacteroidota</taxon>
        <taxon>Sphingobacteriia</taxon>
        <taxon>Sphingobacteriales</taxon>
        <taxon>Sphingobacteriaceae</taxon>
        <taxon>Mucilaginibacter</taxon>
    </lineage>
</organism>
<evidence type="ECO:0000256" key="2">
    <source>
        <dbReference type="SAM" id="SignalP"/>
    </source>
</evidence>
<feature type="domain" description="Outer membrane protein beta-barrel" evidence="3">
    <location>
        <begin position="478"/>
        <end position="823"/>
    </location>
</feature>
<proteinExistence type="predicted"/>
<name>A0ABZ0TN24_9SPHI</name>
<gene>
    <name evidence="4" type="ORF">SNE25_01865</name>
</gene>
<evidence type="ECO:0000256" key="1">
    <source>
        <dbReference type="SAM" id="MobiDB-lite"/>
    </source>
</evidence>
<dbReference type="SUPFAM" id="SSF49464">
    <property type="entry name" value="Carboxypeptidase regulatory domain-like"/>
    <property type="match status" value="1"/>
</dbReference>
<feature type="signal peptide" evidence="2">
    <location>
        <begin position="1"/>
        <end position="20"/>
    </location>
</feature>
<evidence type="ECO:0000313" key="5">
    <source>
        <dbReference type="Proteomes" id="UP001324380"/>
    </source>
</evidence>
<reference evidence="4 5" key="1">
    <citation type="submission" date="2023-11" db="EMBL/GenBank/DDBJ databases">
        <title>Analysis of the Genomes of Mucilaginibacter gossypii cycad 4 and M. sabulilitoris SNA2: microbes with the potential for plant growth promotion.</title>
        <authorList>
            <person name="Hirsch A.M."/>
            <person name="Humm E."/>
            <person name="Rubbi M."/>
            <person name="Del Vecchio G."/>
            <person name="Ha S.M."/>
            <person name="Pellegrini M."/>
            <person name="Gunsalus R.P."/>
        </authorList>
    </citation>
    <scope>NUCLEOTIDE SEQUENCE [LARGE SCALE GENOMIC DNA]</scope>
    <source>
        <strain evidence="4 5">SNA2</strain>
    </source>
</reference>